<dbReference type="HOGENOM" id="CLU_1883730_0_0_9"/>
<proteinExistence type="predicted"/>
<dbReference type="EMBL" id="CP003107">
    <property type="protein sequence ID" value="AET57390.1"/>
    <property type="molecule type" value="Genomic_DNA"/>
</dbReference>
<dbReference type="OrthoDB" id="2621201at2"/>
<gene>
    <name evidence="1" type="ordered locus">HPL003_03050</name>
</gene>
<reference evidence="2" key="1">
    <citation type="submission" date="2011-11" db="EMBL/GenBank/DDBJ databases">
        <title>Complete sequence of Paenibacillus terrae HPL-003.</title>
        <authorList>
            <person name="Shin S.H."/>
            <person name="Kim S."/>
            <person name="Kim J.Y."/>
        </authorList>
    </citation>
    <scope>NUCLEOTIDE SEQUENCE [LARGE SCALE GENOMIC DNA]</scope>
    <source>
        <strain evidence="2">HPL-003</strain>
    </source>
</reference>
<dbReference type="AlphaFoldDB" id="G7W3C7"/>
<accession>G7W3C7</accession>
<protein>
    <submittedName>
        <fullName evidence="1">Uncharacterized protein</fullName>
    </submittedName>
</protein>
<dbReference type="STRING" id="985665.HPL003_03050"/>
<evidence type="ECO:0000313" key="2">
    <source>
        <dbReference type="Proteomes" id="UP000005876"/>
    </source>
</evidence>
<reference evidence="1 2" key="3">
    <citation type="journal article" date="2012" name="J. Bacteriol.">
        <title>Genome Sequence of Paenibacillus terrae HPL-003, a Xylanase-Producing Bacterium Isolated from Soil Found in Forest Residue.</title>
        <authorList>
            <person name="Shin S.H."/>
            <person name="Kim S."/>
            <person name="Kim J.Y."/>
            <person name="Song H.Y."/>
            <person name="Cho S.J."/>
            <person name="Kim D.R."/>
            <person name="Lee K.I."/>
            <person name="Lim H.K."/>
            <person name="Park N.J."/>
            <person name="Hwang I.T."/>
            <person name="Yang K.S."/>
        </authorList>
    </citation>
    <scope>NUCLEOTIDE SEQUENCE [LARGE SCALE GENOMIC DNA]</scope>
    <source>
        <strain evidence="1 2">HPL-003</strain>
    </source>
</reference>
<organism evidence="1 2">
    <name type="scientific">Paenibacillus terrae (strain HPL-003)</name>
    <dbReference type="NCBI Taxonomy" id="985665"/>
    <lineage>
        <taxon>Bacteria</taxon>
        <taxon>Bacillati</taxon>
        <taxon>Bacillota</taxon>
        <taxon>Bacilli</taxon>
        <taxon>Bacillales</taxon>
        <taxon>Paenibacillaceae</taxon>
        <taxon>Paenibacillus</taxon>
    </lineage>
</organism>
<dbReference type="Proteomes" id="UP000005876">
    <property type="component" value="Chromosome"/>
</dbReference>
<dbReference type="KEGG" id="pta:HPL003_03050"/>
<name>G7W3C7_PAETH</name>
<dbReference type="SUPFAM" id="SSF47616">
    <property type="entry name" value="GST C-terminal domain-like"/>
    <property type="match status" value="1"/>
</dbReference>
<dbReference type="InterPro" id="IPR036282">
    <property type="entry name" value="Glutathione-S-Trfase_C_sf"/>
</dbReference>
<reference key="2">
    <citation type="submission" date="2011-11" db="EMBL/GenBank/DDBJ databases">
        <authorList>
            <person name="Shin S.H."/>
            <person name="Kim S."/>
            <person name="Kim J.Y."/>
        </authorList>
    </citation>
    <scope>NUCLEOTIDE SEQUENCE</scope>
    <source>
        <strain>HPL-003</strain>
    </source>
</reference>
<dbReference type="RefSeq" id="WP_014278171.1">
    <property type="nucleotide sequence ID" value="NC_016641.1"/>
</dbReference>
<sequence length="135" mass="16370">MDNMKNTQFEKRIDILLEWKSRLLQLVEDELSPFDKWCAKNELSTADQHFLTNLCILFSMRLHPDQNNPDVQKITRNFEELFEVTDFELSYEEFEKFIKDYQLKERPIHEWDAREVLEKLAESNRSIELKEKLLS</sequence>
<evidence type="ECO:0000313" key="1">
    <source>
        <dbReference type="EMBL" id="AET57390.1"/>
    </source>
</evidence>